<dbReference type="NCBIfam" id="TIGR01143">
    <property type="entry name" value="murF"/>
    <property type="match status" value="1"/>
</dbReference>
<name>D1C5A8_SPHTD</name>
<dbReference type="InterPro" id="IPR051046">
    <property type="entry name" value="MurCDEF_CellWall_CoF430Synth"/>
</dbReference>
<dbReference type="InParanoid" id="D1C5A8"/>
<comment type="function">
    <text evidence="10 11">Involved in cell wall formation. Catalyzes the final step in the synthesis of UDP-N-acetylmuramoyl-pentapeptide, the precursor of murein.</text>
</comment>
<dbReference type="GO" id="GO:0005524">
    <property type="term" value="F:ATP binding"/>
    <property type="evidence" value="ECO:0007669"/>
    <property type="project" value="UniProtKB-UniRule"/>
</dbReference>
<comment type="catalytic activity">
    <reaction evidence="10 11">
        <text>D-alanyl-D-alanine + UDP-N-acetyl-alpha-D-muramoyl-L-alanyl-gamma-D-glutamyl-meso-2,6-diaminopimelate + ATP = UDP-N-acetyl-alpha-D-muramoyl-L-alanyl-gamma-D-glutamyl-meso-2,6-diaminopimeloyl-D-alanyl-D-alanine + ADP + phosphate + H(+)</text>
        <dbReference type="Rhea" id="RHEA:28374"/>
        <dbReference type="ChEBI" id="CHEBI:15378"/>
        <dbReference type="ChEBI" id="CHEBI:30616"/>
        <dbReference type="ChEBI" id="CHEBI:43474"/>
        <dbReference type="ChEBI" id="CHEBI:57822"/>
        <dbReference type="ChEBI" id="CHEBI:61386"/>
        <dbReference type="ChEBI" id="CHEBI:83905"/>
        <dbReference type="ChEBI" id="CHEBI:456216"/>
        <dbReference type="EC" id="6.3.2.10"/>
    </reaction>
</comment>
<dbReference type="InterPro" id="IPR004101">
    <property type="entry name" value="Mur_ligase_C"/>
</dbReference>
<dbReference type="InterPro" id="IPR000713">
    <property type="entry name" value="Mur_ligase_N"/>
</dbReference>
<dbReference type="HOGENOM" id="CLU_031507_1_1_0"/>
<dbReference type="STRING" id="479434.Sthe_1995"/>
<keyword evidence="4 10" id="KW-0547">Nucleotide-binding</keyword>
<proteinExistence type="inferred from homology"/>
<comment type="caution">
    <text evidence="10">Lacks conserved residue(s) required for the propagation of feature annotation.</text>
</comment>
<comment type="pathway">
    <text evidence="10 11">Cell wall biogenesis; peptidoglycan biosynthesis.</text>
</comment>
<dbReference type="SUPFAM" id="SSF53244">
    <property type="entry name" value="MurD-like peptide ligases, peptide-binding domain"/>
    <property type="match status" value="1"/>
</dbReference>
<evidence type="ECO:0000259" key="14">
    <source>
        <dbReference type="Pfam" id="PF08245"/>
    </source>
</evidence>
<dbReference type="UniPathway" id="UPA00219"/>
<dbReference type="KEGG" id="sti:Sthe_1995"/>
<dbReference type="GO" id="GO:0071555">
    <property type="term" value="P:cell wall organization"/>
    <property type="evidence" value="ECO:0007669"/>
    <property type="project" value="UniProtKB-KW"/>
</dbReference>
<dbReference type="InterPro" id="IPR036615">
    <property type="entry name" value="Mur_ligase_C_dom_sf"/>
</dbReference>
<evidence type="ECO:0000256" key="1">
    <source>
        <dbReference type="ARBA" id="ARBA00022490"/>
    </source>
</evidence>
<evidence type="ECO:0000256" key="2">
    <source>
        <dbReference type="ARBA" id="ARBA00022598"/>
    </source>
</evidence>
<dbReference type="PANTHER" id="PTHR43024:SF1">
    <property type="entry name" value="UDP-N-ACETYLMURAMOYL-TRIPEPTIDE--D-ALANYL-D-ALANINE LIGASE"/>
    <property type="match status" value="1"/>
</dbReference>
<dbReference type="InterPro" id="IPR005863">
    <property type="entry name" value="UDP-N-AcMur_synth"/>
</dbReference>
<feature type="domain" description="Mur ligase N-terminal catalytic" evidence="12">
    <location>
        <begin position="28"/>
        <end position="99"/>
    </location>
</feature>
<dbReference type="Pfam" id="PF08245">
    <property type="entry name" value="Mur_ligase_M"/>
    <property type="match status" value="1"/>
</dbReference>
<dbReference type="Pfam" id="PF02875">
    <property type="entry name" value="Mur_ligase_C"/>
    <property type="match status" value="1"/>
</dbReference>
<dbReference type="GO" id="GO:0047480">
    <property type="term" value="F:UDP-N-acetylmuramoyl-tripeptide-D-alanyl-D-alanine ligase activity"/>
    <property type="evidence" value="ECO:0007669"/>
    <property type="project" value="UniProtKB-UniRule"/>
</dbReference>
<keyword evidence="3 10" id="KW-0132">Cell division</keyword>
<keyword evidence="8 10" id="KW-0131">Cell cycle</keyword>
<dbReference type="GO" id="GO:0008360">
    <property type="term" value="P:regulation of cell shape"/>
    <property type="evidence" value="ECO:0007669"/>
    <property type="project" value="UniProtKB-KW"/>
</dbReference>
<evidence type="ECO:0000256" key="11">
    <source>
        <dbReference type="RuleBase" id="RU004136"/>
    </source>
</evidence>
<keyword evidence="5 10" id="KW-0067">ATP-binding</keyword>
<dbReference type="Proteomes" id="UP000002027">
    <property type="component" value="Chromosome 1"/>
</dbReference>
<keyword evidence="2 10" id="KW-0436">Ligase</keyword>
<dbReference type="SUPFAM" id="SSF53623">
    <property type="entry name" value="MurD-like peptide ligases, catalytic domain"/>
    <property type="match status" value="1"/>
</dbReference>
<dbReference type="Gene3D" id="3.90.190.20">
    <property type="entry name" value="Mur ligase, C-terminal domain"/>
    <property type="match status" value="1"/>
</dbReference>
<sequence>MLTLREVLEGSRGALRGAADLGTPVRRVWHDSREIEPGDLFVAVVGERLDGHDFLAEAFARGAVAALVDRAHVPRLPEGLGPLIVVPDTVAGLQDLAAFWRDSHDVAVVGITGSIGKSSTKEVVWSVASQRFRAIRSQRSFNNEIGLPLSLMEIGSDTEVVVLEIGGAYAPGEISRLAEIARPTIGVVTNVSHSHLARMGSLEAIAATKAELPASLPEDGVAVLNGDDLRVRLMADKCRCRVIRYGLAPDCEVRAENVESHGLDGISFDLLVDGGRHHVHVPLLGQHSVHTVLAGVSVGLALGMSVEETLPGLRDPSIQLRLLVVPAIGGATLIDDTYNANPTSSLAALNLLAELPARRRIAAFGDMLELGSYEEEGHRIVGKRAAAVVDRLFTMGPRARIIADEAVASGLAPDAVVAVDTKQDLIDALKETMREGDVVLVKGSRGIQLEHVVAALRDRTRSA</sequence>
<dbReference type="OrthoDB" id="9801978at2"/>
<dbReference type="RefSeq" id="WP_012872471.1">
    <property type="nucleotide sequence ID" value="NC_013523.1"/>
</dbReference>
<feature type="domain" description="Mur ligase C-terminal" evidence="13">
    <location>
        <begin position="321"/>
        <end position="445"/>
    </location>
</feature>
<dbReference type="EMBL" id="CP001823">
    <property type="protein sequence ID" value="ACZ39425.1"/>
    <property type="molecule type" value="Genomic_DNA"/>
</dbReference>
<dbReference type="PANTHER" id="PTHR43024">
    <property type="entry name" value="UDP-N-ACETYLMURAMOYL-TRIPEPTIDE--D-ALANYL-D-ALANINE LIGASE"/>
    <property type="match status" value="1"/>
</dbReference>
<evidence type="ECO:0000256" key="8">
    <source>
        <dbReference type="ARBA" id="ARBA00023306"/>
    </source>
</evidence>
<dbReference type="SUPFAM" id="SSF63418">
    <property type="entry name" value="MurE/MurF N-terminal domain"/>
    <property type="match status" value="1"/>
</dbReference>
<evidence type="ECO:0000313" key="16">
    <source>
        <dbReference type="Proteomes" id="UP000002027"/>
    </source>
</evidence>
<dbReference type="GO" id="GO:0051301">
    <property type="term" value="P:cell division"/>
    <property type="evidence" value="ECO:0007669"/>
    <property type="project" value="UniProtKB-KW"/>
</dbReference>
<dbReference type="FunCoup" id="D1C5A8">
    <property type="interactions" value="307"/>
</dbReference>
<dbReference type="HAMAP" id="MF_02019">
    <property type="entry name" value="MurF"/>
    <property type="match status" value="1"/>
</dbReference>
<keyword evidence="7 10" id="KW-0573">Peptidoglycan synthesis</keyword>
<keyword evidence="16" id="KW-1185">Reference proteome</keyword>
<accession>D1C5A8</accession>
<reference evidence="16" key="1">
    <citation type="submission" date="2009-11" db="EMBL/GenBank/DDBJ databases">
        <title>The complete chromosome 1 of Sphaerobacter thermophilus DSM 20745.</title>
        <authorList>
            <person name="Lucas S."/>
            <person name="Copeland A."/>
            <person name="Lapidus A."/>
            <person name="Glavina del Rio T."/>
            <person name="Dalin E."/>
            <person name="Tice H."/>
            <person name="Bruce D."/>
            <person name="Goodwin L."/>
            <person name="Pitluck S."/>
            <person name="Kyrpides N."/>
            <person name="Mavromatis K."/>
            <person name="Ivanova N."/>
            <person name="Mikhailova N."/>
            <person name="LaButti K.M."/>
            <person name="Clum A."/>
            <person name="Sun H.I."/>
            <person name="Brettin T."/>
            <person name="Detter J.C."/>
            <person name="Han C."/>
            <person name="Larimer F."/>
            <person name="Land M."/>
            <person name="Hauser L."/>
            <person name="Markowitz V."/>
            <person name="Cheng J.F."/>
            <person name="Hugenholtz P."/>
            <person name="Woyke T."/>
            <person name="Wu D."/>
            <person name="Steenblock K."/>
            <person name="Schneider S."/>
            <person name="Pukall R."/>
            <person name="Goeker M."/>
            <person name="Klenk H.P."/>
            <person name="Eisen J.A."/>
        </authorList>
    </citation>
    <scope>NUCLEOTIDE SEQUENCE [LARGE SCALE GENOMIC DNA]</scope>
    <source>
        <strain evidence="16">ATCC 49802 / DSM 20745 / S 6022</strain>
    </source>
</reference>
<gene>
    <name evidence="10" type="primary">murF</name>
    <name evidence="15" type="ordered locus">Sthe_1995</name>
</gene>
<dbReference type="AlphaFoldDB" id="D1C5A8"/>
<dbReference type="EC" id="6.3.2.10" evidence="10 11"/>
<evidence type="ECO:0000256" key="5">
    <source>
        <dbReference type="ARBA" id="ARBA00022840"/>
    </source>
</evidence>
<dbReference type="GO" id="GO:0009252">
    <property type="term" value="P:peptidoglycan biosynthetic process"/>
    <property type="evidence" value="ECO:0007669"/>
    <property type="project" value="UniProtKB-UniRule"/>
</dbReference>
<reference evidence="15 16" key="2">
    <citation type="journal article" date="2010" name="Stand. Genomic Sci.">
        <title>Complete genome sequence of Desulfohalobium retbaense type strain (HR(100)).</title>
        <authorList>
            <person name="Spring S."/>
            <person name="Nolan M."/>
            <person name="Lapidus A."/>
            <person name="Glavina Del Rio T."/>
            <person name="Copeland A."/>
            <person name="Tice H."/>
            <person name="Cheng J.F."/>
            <person name="Lucas S."/>
            <person name="Land M."/>
            <person name="Chen F."/>
            <person name="Bruce D."/>
            <person name="Goodwin L."/>
            <person name="Pitluck S."/>
            <person name="Ivanova N."/>
            <person name="Mavromatis K."/>
            <person name="Mikhailova N."/>
            <person name="Pati A."/>
            <person name="Chen A."/>
            <person name="Palaniappan K."/>
            <person name="Hauser L."/>
            <person name="Chang Y.J."/>
            <person name="Jeffries C.D."/>
            <person name="Munk C."/>
            <person name="Kiss H."/>
            <person name="Chain P."/>
            <person name="Han C."/>
            <person name="Brettin T."/>
            <person name="Detter J.C."/>
            <person name="Schuler E."/>
            <person name="Goker M."/>
            <person name="Rohde M."/>
            <person name="Bristow J."/>
            <person name="Eisen J.A."/>
            <person name="Markowitz V."/>
            <person name="Hugenholtz P."/>
            <person name="Kyrpides N.C."/>
            <person name="Klenk H.P."/>
        </authorList>
    </citation>
    <scope>NUCLEOTIDE SEQUENCE [LARGE SCALE GENOMIC DNA]</scope>
    <source>
        <strain evidence="16">ATCC 49802 / DSM 20745 / S 6022</strain>
    </source>
</reference>
<dbReference type="InterPro" id="IPR013221">
    <property type="entry name" value="Mur_ligase_cen"/>
</dbReference>
<comment type="subcellular location">
    <subcellularLocation>
        <location evidence="10 11">Cytoplasm</location>
    </subcellularLocation>
</comment>
<evidence type="ECO:0000256" key="3">
    <source>
        <dbReference type="ARBA" id="ARBA00022618"/>
    </source>
</evidence>
<evidence type="ECO:0000256" key="4">
    <source>
        <dbReference type="ARBA" id="ARBA00022741"/>
    </source>
</evidence>
<dbReference type="Pfam" id="PF01225">
    <property type="entry name" value="Mur_ligase"/>
    <property type="match status" value="1"/>
</dbReference>
<evidence type="ECO:0000256" key="9">
    <source>
        <dbReference type="ARBA" id="ARBA00023316"/>
    </source>
</evidence>
<dbReference type="Gene3D" id="3.40.1390.10">
    <property type="entry name" value="MurE/MurF, N-terminal domain"/>
    <property type="match status" value="1"/>
</dbReference>
<dbReference type="InterPro" id="IPR035911">
    <property type="entry name" value="MurE/MurF_N"/>
</dbReference>
<evidence type="ECO:0000256" key="10">
    <source>
        <dbReference type="HAMAP-Rule" id="MF_02019"/>
    </source>
</evidence>
<dbReference type="InterPro" id="IPR036565">
    <property type="entry name" value="Mur-like_cat_sf"/>
</dbReference>
<comment type="similarity">
    <text evidence="10">Belongs to the MurCDEF family. MurF subfamily.</text>
</comment>
<dbReference type="Gene3D" id="3.40.1190.10">
    <property type="entry name" value="Mur-like, catalytic domain"/>
    <property type="match status" value="1"/>
</dbReference>
<protein>
    <recommendedName>
        <fullName evidence="10 11">UDP-N-acetylmuramoyl-tripeptide--D-alanyl-D-alanine ligase</fullName>
        <ecNumber evidence="10 11">6.3.2.10</ecNumber>
    </recommendedName>
    <alternativeName>
        <fullName evidence="10">D-alanyl-D-alanine-adding enzyme</fullName>
    </alternativeName>
</protein>
<keyword evidence="1 10" id="KW-0963">Cytoplasm</keyword>
<evidence type="ECO:0000259" key="12">
    <source>
        <dbReference type="Pfam" id="PF01225"/>
    </source>
</evidence>
<dbReference type="GO" id="GO:0008766">
    <property type="term" value="F:UDP-N-acetylmuramoylalanyl-D-glutamyl-2,6-diaminopimelate-D-alanyl-D-alanine ligase activity"/>
    <property type="evidence" value="ECO:0007669"/>
    <property type="project" value="RHEA"/>
</dbReference>
<keyword evidence="9 10" id="KW-0961">Cell wall biogenesis/degradation</keyword>
<keyword evidence="6 10" id="KW-0133">Cell shape</keyword>
<dbReference type="GO" id="GO:0005737">
    <property type="term" value="C:cytoplasm"/>
    <property type="evidence" value="ECO:0007669"/>
    <property type="project" value="UniProtKB-SubCell"/>
</dbReference>
<dbReference type="eggNOG" id="COG0770">
    <property type="taxonomic scope" value="Bacteria"/>
</dbReference>
<evidence type="ECO:0000256" key="7">
    <source>
        <dbReference type="ARBA" id="ARBA00022984"/>
    </source>
</evidence>
<feature type="domain" description="Mur ligase central" evidence="14">
    <location>
        <begin position="111"/>
        <end position="297"/>
    </location>
</feature>
<organism evidence="15 16">
    <name type="scientific">Sphaerobacter thermophilus (strain ATCC 49802 / DSM 20745 / KCCM 41009 / NCIMB 13125 / S 6022)</name>
    <dbReference type="NCBI Taxonomy" id="479434"/>
    <lineage>
        <taxon>Bacteria</taxon>
        <taxon>Pseudomonadati</taxon>
        <taxon>Thermomicrobiota</taxon>
        <taxon>Thermomicrobia</taxon>
        <taxon>Sphaerobacterales</taxon>
        <taxon>Sphaerobacterineae</taxon>
        <taxon>Sphaerobacteraceae</taxon>
        <taxon>Sphaerobacter</taxon>
    </lineage>
</organism>
<evidence type="ECO:0000259" key="13">
    <source>
        <dbReference type="Pfam" id="PF02875"/>
    </source>
</evidence>
<evidence type="ECO:0000256" key="6">
    <source>
        <dbReference type="ARBA" id="ARBA00022960"/>
    </source>
</evidence>
<evidence type="ECO:0000313" key="15">
    <source>
        <dbReference type="EMBL" id="ACZ39425.1"/>
    </source>
</evidence>